<protein>
    <recommendedName>
        <fullName evidence="8">Aspartokinase</fullName>
        <ecNumber evidence="8">2.7.2.4</ecNumber>
    </recommendedName>
</protein>
<dbReference type="EMBL" id="UFSW01000001">
    <property type="protein sequence ID" value="SUU97182.1"/>
    <property type="molecule type" value="Genomic_DNA"/>
</dbReference>
<evidence type="ECO:0000256" key="6">
    <source>
        <dbReference type="ARBA" id="ARBA00022840"/>
    </source>
</evidence>
<evidence type="ECO:0000313" key="11">
    <source>
        <dbReference type="EMBL" id="SUU97182.1"/>
    </source>
</evidence>
<dbReference type="InterPro" id="IPR054352">
    <property type="entry name" value="ACT_Aspartokinase"/>
</dbReference>
<evidence type="ECO:0000313" key="12">
    <source>
        <dbReference type="Proteomes" id="UP000254620"/>
    </source>
</evidence>
<evidence type="ECO:0000256" key="4">
    <source>
        <dbReference type="ARBA" id="ARBA00022741"/>
    </source>
</evidence>
<dbReference type="RefSeq" id="WP_046098496.1">
    <property type="nucleotide sequence ID" value="NZ_LAEN01000050.1"/>
</dbReference>
<reference evidence="11 12" key="1">
    <citation type="submission" date="2018-06" db="EMBL/GenBank/DDBJ databases">
        <authorList>
            <consortium name="Pathogen Informatics"/>
            <person name="Doyle S."/>
        </authorList>
    </citation>
    <scope>NUCLEOTIDE SEQUENCE [LARGE SCALE GENOMIC DNA]</scope>
    <source>
        <strain evidence="11 12">NCTC10926</strain>
    </source>
</reference>
<dbReference type="SUPFAM" id="SSF53633">
    <property type="entry name" value="Carbamate kinase-like"/>
    <property type="match status" value="1"/>
</dbReference>
<keyword evidence="9" id="KW-0028">Amino-acid biosynthesis</keyword>
<comment type="pathway">
    <text evidence="1 9">Amino-acid biosynthesis; L-lysine biosynthesis via DAP pathway; (S)-tetrahydrodipicolinate from L-aspartate: step 1/4.</text>
</comment>
<keyword evidence="5 8" id="KW-0418">Kinase</keyword>
<dbReference type="InterPro" id="IPR001048">
    <property type="entry name" value="Asp/Glu/Uridylate_kinase"/>
</dbReference>
<keyword evidence="6" id="KW-0067">ATP-binding</keyword>
<dbReference type="NCBIfam" id="TIGR00657">
    <property type="entry name" value="asp_kinases"/>
    <property type="match status" value="1"/>
</dbReference>
<accession>A0A0F5EY05</accession>
<dbReference type="PANTHER" id="PTHR21499:SF59">
    <property type="entry name" value="ASPARTOKINASE"/>
    <property type="match status" value="1"/>
</dbReference>
<dbReference type="NCBIfam" id="NF006570">
    <property type="entry name" value="PRK09084.1"/>
    <property type="match status" value="1"/>
</dbReference>
<dbReference type="Pfam" id="PF00696">
    <property type="entry name" value="AA_kinase"/>
    <property type="match status" value="1"/>
</dbReference>
<dbReference type="PANTHER" id="PTHR21499">
    <property type="entry name" value="ASPARTATE KINASE"/>
    <property type="match status" value="1"/>
</dbReference>
<dbReference type="InterPro" id="IPR005260">
    <property type="entry name" value="Asp_kin_monofn"/>
</dbReference>
<dbReference type="NCBIfam" id="TIGR00656">
    <property type="entry name" value="asp_kin_monofn"/>
    <property type="match status" value="1"/>
</dbReference>
<dbReference type="InterPro" id="IPR036393">
    <property type="entry name" value="AceGlu_kinase-like_sf"/>
</dbReference>
<dbReference type="GO" id="GO:0009090">
    <property type="term" value="P:homoserine biosynthetic process"/>
    <property type="evidence" value="ECO:0007669"/>
    <property type="project" value="TreeGrafter"/>
</dbReference>
<organism evidence="11 12">
    <name type="scientific">Avibacterium paragallinarum</name>
    <name type="common">Haemophilus gallinarum</name>
    <dbReference type="NCBI Taxonomy" id="728"/>
    <lineage>
        <taxon>Bacteria</taxon>
        <taxon>Pseudomonadati</taxon>
        <taxon>Pseudomonadota</taxon>
        <taxon>Gammaproteobacteria</taxon>
        <taxon>Pasteurellales</taxon>
        <taxon>Pasteurellaceae</taxon>
        <taxon>Avibacterium</taxon>
    </lineage>
</organism>
<dbReference type="CDD" id="cd04917">
    <property type="entry name" value="ACT_AKiii-LysC-EC_2"/>
    <property type="match status" value="1"/>
</dbReference>
<dbReference type="Gene3D" id="3.40.1160.10">
    <property type="entry name" value="Acetylglutamate kinase-like"/>
    <property type="match status" value="1"/>
</dbReference>
<evidence type="ECO:0000256" key="2">
    <source>
        <dbReference type="ARBA" id="ARBA00010122"/>
    </source>
</evidence>
<gene>
    <name evidence="11" type="primary">lysC</name>
    <name evidence="11" type="ORF">NCTC10926_00553</name>
</gene>
<dbReference type="PROSITE" id="PS00324">
    <property type="entry name" value="ASPARTOKINASE"/>
    <property type="match status" value="1"/>
</dbReference>
<evidence type="ECO:0000256" key="3">
    <source>
        <dbReference type="ARBA" id="ARBA00022679"/>
    </source>
</evidence>
<feature type="domain" description="ACT" evidence="10">
    <location>
        <begin position="316"/>
        <end position="391"/>
    </location>
</feature>
<dbReference type="InterPro" id="IPR047962">
    <property type="entry name" value="LysC_ACT_2"/>
</dbReference>
<dbReference type="AlphaFoldDB" id="A0A0F5EY05"/>
<dbReference type="InterPro" id="IPR042199">
    <property type="entry name" value="AsparK_Bifunc_asparK/hSer_DH"/>
</dbReference>
<dbReference type="FunFam" id="3.30.70.260:FF:000017">
    <property type="entry name" value="Aspartokinase"/>
    <property type="match status" value="1"/>
</dbReference>
<dbReference type="Gene3D" id="3.30.70.260">
    <property type="match status" value="2"/>
</dbReference>
<dbReference type="GO" id="GO:0009089">
    <property type="term" value="P:lysine biosynthetic process via diaminopimelate"/>
    <property type="evidence" value="ECO:0007669"/>
    <property type="project" value="InterPro"/>
</dbReference>
<dbReference type="PIRSF" id="PIRSF000726">
    <property type="entry name" value="Asp_kin"/>
    <property type="match status" value="1"/>
</dbReference>
<comment type="pathway">
    <text evidence="9">Amino-acid biosynthesis; L-methionine biosynthesis via de novo pathway; L-homoserine from L-aspartate: step 1/3.</text>
</comment>
<dbReference type="EC" id="2.7.2.4" evidence="8"/>
<name>A0A0F5EY05_AVIPA</name>
<keyword evidence="3 8" id="KW-0808">Transferase</keyword>
<dbReference type="STRING" id="728.VY92_09520"/>
<evidence type="ECO:0000256" key="7">
    <source>
        <dbReference type="ARBA" id="ARBA00047872"/>
    </source>
</evidence>
<dbReference type="InterPro" id="IPR001341">
    <property type="entry name" value="Asp_kinase"/>
</dbReference>
<evidence type="ECO:0000256" key="9">
    <source>
        <dbReference type="RuleBase" id="RU004249"/>
    </source>
</evidence>
<comment type="catalytic activity">
    <reaction evidence="7 8">
        <text>L-aspartate + ATP = 4-phospho-L-aspartate + ADP</text>
        <dbReference type="Rhea" id="RHEA:23776"/>
        <dbReference type="ChEBI" id="CHEBI:29991"/>
        <dbReference type="ChEBI" id="CHEBI:30616"/>
        <dbReference type="ChEBI" id="CHEBI:57535"/>
        <dbReference type="ChEBI" id="CHEBI:456216"/>
        <dbReference type="EC" id="2.7.2.4"/>
    </reaction>
</comment>
<proteinExistence type="inferred from homology"/>
<dbReference type="GO" id="GO:0005829">
    <property type="term" value="C:cytosol"/>
    <property type="evidence" value="ECO:0007669"/>
    <property type="project" value="TreeGrafter"/>
</dbReference>
<comment type="pathway">
    <text evidence="9">Amino-acid biosynthesis; L-threonine biosynthesis; L-threonine from L-aspartate: step 1/5.</text>
</comment>
<dbReference type="PROSITE" id="PS51671">
    <property type="entry name" value="ACT"/>
    <property type="match status" value="1"/>
</dbReference>
<dbReference type="InterPro" id="IPR045865">
    <property type="entry name" value="ACT-like_dom_sf"/>
</dbReference>
<dbReference type="GO" id="GO:0005524">
    <property type="term" value="F:ATP binding"/>
    <property type="evidence" value="ECO:0007669"/>
    <property type="project" value="UniProtKB-KW"/>
</dbReference>
<keyword evidence="4" id="KW-0547">Nucleotide-binding</keyword>
<dbReference type="InterPro" id="IPR018042">
    <property type="entry name" value="Aspartate_kinase_CS"/>
</dbReference>
<comment type="similarity">
    <text evidence="2 8">Belongs to the aspartokinase family.</text>
</comment>
<evidence type="ECO:0000256" key="5">
    <source>
        <dbReference type="ARBA" id="ARBA00022777"/>
    </source>
</evidence>
<dbReference type="OrthoDB" id="9799110at2"/>
<dbReference type="InterPro" id="IPR002912">
    <property type="entry name" value="ACT_dom"/>
</dbReference>
<sequence>MAHLSVAKFGGTSVANYAAMRACADIVIADPHTRVVVLSASAGITNLLVALANGKEAEERAKLLTDVRQIEENILAELKDDSEVRAKIEEILKHIETLAEAACVATSPALTDKLICQGEMMSTLLFVQVLKELGAKATWVDVRTIVATNSHFGKAAPDDEQTQKNSDELLKPLLAQDDDTMIITQGFIGRDPQGKTTTLGRGGSDYSAALLAEVLNAKDVLIWTDVAGIYTTDPRIVPAAKRIDTMSFAEAAEMATFGAKVLHPATLLPAVRSNIPVFVGSSKAPQDGGTWVTKDPQPRPTFRAIALRRDQTLVTLSSLSMLHAQGFLANIFNILAKHKISVDTITTSEVSVALTLDKTGSASSGAEMLSPELLAELREVSSVKVDTGLSLVALVGNDLHVTAGIAKQIFSTLESYNIRMVSYGASTNNICMLVKSEQADDVVRALHKNLFE</sequence>
<evidence type="ECO:0000256" key="8">
    <source>
        <dbReference type="RuleBase" id="RU003448"/>
    </source>
</evidence>
<dbReference type="Gene3D" id="1.20.120.1320">
    <property type="entry name" value="Aspartokinase, catalytic domain"/>
    <property type="match status" value="1"/>
</dbReference>
<evidence type="ECO:0000259" key="10">
    <source>
        <dbReference type="PROSITE" id="PS51671"/>
    </source>
</evidence>
<dbReference type="eggNOG" id="COG0527">
    <property type="taxonomic scope" value="Bacteria"/>
</dbReference>
<evidence type="ECO:0000256" key="1">
    <source>
        <dbReference type="ARBA" id="ARBA00004766"/>
    </source>
</evidence>
<dbReference type="Pfam" id="PF22468">
    <property type="entry name" value="ACT_9"/>
    <property type="match status" value="1"/>
</dbReference>
<dbReference type="SUPFAM" id="SSF55021">
    <property type="entry name" value="ACT-like"/>
    <property type="match status" value="2"/>
</dbReference>
<dbReference type="Proteomes" id="UP000254620">
    <property type="component" value="Unassembled WGS sequence"/>
</dbReference>
<dbReference type="GO" id="GO:0004072">
    <property type="term" value="F:aspartate kinase activity"/>
    <property type="evidence" value="ECO:0007669"/>
    <property type="project" value="UniProtKB-EC"/>
</dbReference>